<evidence type="ECO:0000313" key="2">
    <source>
        <dbReference type="Proteomes" id="UP000178240"/>
    </source>
</evidence>
<organism evidence="1 2">
    <name type="scientific">Candidatus Buchananbacteria bacterium RIFCSPHIGHO2_01_FULL_44_11</name>
    <dbReference type="NCBI Taxonomy" id="1797535"/>
    <lineage>
        <taxon>Bacteria</taxon>
        <taxon>Candidatus Buchananiibacteriota</taxon>
    </lineage>
</organism>
<name>A0A1G1Y0G1_9BACT</name>
<evidence type="ECO:0000313" key="1">
    <source>
        <dbReference type="EMBL" id="OGY45674.1"/>
    </source>
</evidence>
<protein>
    <submittedName>
        <fullName evidence="1">Uncharacterized protein</fullName>
    </submittedName>
</protein>
<sequence length="62" mass="7081">MLQLALQILGHVVPGDLVHLKGFRLVHVVGLLIALRPKLLHRLFLNIAKHQTNLSFNRQQKI</sequence>
<dbReference type="EMBL" id="MHIE01000015">
    <property type="protein sequence ID" value="OGY45674.1"/>
    <property type="molecule type" value="Genomic_DNA"/>
</dbReference>
<dbReference type="Proteomes" id="UP000178240">
    <property type="component" value="Unassembled WGS sequence"/>
</dbReference>
<reference evidence="1 2" key="1">
    <citation type="journal article" date="2016" name="Nat. Commun.">
        <title>Thousands of microbial genomes shed light on interconnected biogeochemical processes in an aquifer system.</title>
        <authorList>
            <person name="Anantharaman K."/>
            <person name="Brown C.T."/>
            <person name="Hug L.A."/>
            <person name="Sharon I."/>
            <person name="Castelle C.J."/>
            <person name="Probst A.J."/>
            <person name="Thomas B.C."/>
            <person name="Singh A."/>
            <person name="Wilkins M.J."/>
            <person name="Karaoz U."/>
            <person name="Brodie E.L."/>
            <person name="Williams K.H."/>
            <person name="Hubbard S.S."/>
            <person name="Banfield J.F."/>
        </authorList>
    </citation>
    <scope>NUCLEOTIDE SEQUENCE [LARGE SCALE GENOMIC DNA]</scope>
</reference>
<proteinExistence type="predicted"/>
<gene>
    <name evidence="1" type="ORF">A2744_00205</name>
</gene>
<comment type="caution">
    <text evidence="1">The sequence shown here is derived from an EMBL/GenBank/DDBJ whole genome shotgun (WGS) entry which is preliminary data.</text>
</comment>
<accession>A0A1G1Y0G1</accession>
<dbReference type="AlphaFoldDB" id="A0A1G1Y0G1"/>